<dbReference type="InterPro" id="IPR007554">
    <property type="entry name" value="Glycerophosphate_synth"/>
</dbReference>
<dbReference type="EMBL" id="QWKP01000209">
    <property type="protein sequence ID" value="RHA38894.1"/>
    <property type="molecule type" value="Genomic_DNA"/>
</dbReference>
<dbReference type="Gene3D" id="3.40.50.12580">
    <property type="match status" value="1"/>
</dbReference>
<proteinExistence type="predicted"/>
<accession>A0A413RJU0</accession>
<keyword evidence="1" id="KW-0808">Transferase</keyword>
<dbReference type="GO" id="GO:0016020">
    <property type="term" value="C:membrane"/>
    <property type="evidence" value="ECO:0007669"/>
    <property type="project" value="InterPro"/>
</dbReference>
<evidence type="ECO:0000313" key="2">
    <source>
        <dbReference type="Proteomes" id="UP000283374"/>
    </source>
</evidence>
<keyword evidence="2" id="KW-1185">Reference proteome</keyword>
<sequence>MLRRLGAVPAGAPDGIGEDAALIGALWHERVLVYFPEPPTNLYQLAQWLEPLEALAGATPVRVVVQDSRVARTLRARTALPVSVVARSATLDDMLSRADVALFLYVSHHPGNFQALRVRDVAHVYLTHGDSDKAVSISNQLKAYDFTFVPGRAAVDRTRGRLLWFDADERMVPVGRPQLDGLHGATRDGAGVPTVLYAPTWEGAQPSTAYSSLADRGTAIVRSLLADGDLRVVYRPHPRTGARDASFADADAAVRALVRAAGQTVDETESVLDTMSAADVLVCDVSAMALDWLATGRPLVVTRPGGGAADVAATPLLDVVPRLGPDEGLRAADVVREQLASDPAGAARRALAESYLGESATGPATARFVDACLQVVARRDGAVAAPGDAS</sequence>
<dbReference type="Proteomes" id="UP000283374">
    <property type="component" value="Unassembled WGS sequence"/>
</dbReference>
<dbReference type="SUPFAM" id="SSF53756">
    <property type="entry name" value="UDP-Glycosyltransferase/glycogen phosphorylase"/>
    <property type="match status" value="1"/>
</dbReference>
<dbReference type="AlphaFoldDB" id="A0A413RJU0"/>
<evidence type="ECO:0000313" key="1">
    <source>
        <dbReference type="EMBL" id="RHA38894.1"/>
    </source>
</evidence>
<gene>
    <name evidence="1" type="ORF">D1825_12810</name>
</gene>
<organism evidence="1 2">
    <name type="scientific">Cellulomonas rhizosphaerae</name>
    <dbReference type="NCBI Taxonomy" id="2293719"/>
    <lineage>
        <taxon>Bacteria</taxon>
        <taxon>Bacillati</taxon>
        <taxon>Actinomycetota</taxon>
        <taxon>Actinomycetes</taxon>
        <taxon>Micrococcales</taxon>
        <taxon>Cellulomonadaceae</taxon>
        <taxon>Cellulomonas</taxon>
    </lineage>
</organism>
<comment type="caution">
    <text evidence="1">The sequence shown here is derived from an EMBL/GenBank/DDBJ whole genome shotgun (WGS) entry which is preliminary data.</text>
</comment>
<dbReference type="InterPro" id="IPR043148">
    <property type="entry name" value="TagF_C"/>
</dbReference>
<protein>
    <submittedName>
        <fullName evidence="1">Glycosyl transferase</fullName>
    </submittedName>
</protein>
<reference evidence="1 2" key="1">
    <citation type="submission" date="2018-08" db="EMBL/GenBank/DDBJ databases">
        <title>Cellulomonas rhizosphaerae sp. nov., a novel actinomycete isolated from soil.</title>
        <authorList>
            <person name="Tian Y."/>
        </authorList>
    </citation>
    <scope>NUCLEOTIDE SEQUENCE [LARGE SCALE GENOMIC DNA]</scope>
    <source>
        <strain evidence="1 2">NEAU-TCZ24</strain>
    </source>
</reference>
<dbReference type="GO" id="GO:0047355">
    <property type="term" value="F:CDP-glycerol glycerophosphotransferase activity"/>
    <property type="evidence" value="ECO:0007669"/>
    <property type="project" value="InterPro"/>
</dbReference>
<dbReference type="Pfam" id="PF04464">
    <property type="entry name" value="Glyphos_transf"/>
    <property type="match status" value="1"/>
</dbReference>
<name>A0A413RJU0_9CELL</name>